<keyword evidence="2" id="KW-1185">Reference proteome</keyword>
<dbReference type="AlphaFoldDB" id="A0A8B6MB22"/>
<dbReference type="Proteomes" id="UP000485880">
    <property type="component" value="Unassembled WGS sequence"/>
</dbReference>
<accession>A0A8B6MB22</accession>
<evidence type="ECO:0000313" key="2">
    <source>
        <dbReference type="Proteomes" id="UP000485880"/>
    </source>
</evidence>
<protein>
    <submittedName>
        <fullName evidence="1">Uncharacterized protein</fullName>
    </submittedName>
</protein>
<dbReference type="RefSeq" id="WP_174513474.1">
    <property type="nucleotide sequence ID" value="NZ_CABFMQ020000109.1"/>
</dbReference>
<proteinExistence type="predicted"/>
<name>A0A8B6MB22_METTU</name>
<evidence type="ECO:0000313" key="1">
    <source>
        <dbReference type="EMBL" id="VTZ51735.1"/>
    </source>
</evidence>
<dbReference type="EMBL" id="CABFMQ020000109">
    <property type="protein sequence ID" value="VTZ51735.1"/>
    <property type="molecule type" value="Genomic_DNA"/>
</dbReference>
<organism evidence="1 2">
    <name type="scientific">Methylocella tundrae</name>
    <dbReference type="NCBI Taxonomy" id="227605"/>
    <lineage>
        <taxon>Bacteria</taxon>
        <taxon>Pseudomonadati</taxon>
        <taxon>Pseudomonadota</taxon>
        <taxon>Alphaproteobacteria</taxon>
        <taxon>Hyphomicrobiales</taxon>
        <taxon>Beijerinckiaceae</taxon>
        <taxon>Methylocella</taxon>
    </lineage>
</organism>
<gene>
    <name evidence="1" type="ORF">MPC4_50043</name>
</gene>
<comment type="caution">
    <text evidence="1">The sequence shown here is derived from an EMBL/GenBank/DDBJ whole genome shotgun (WGS) entry which is preliminary data.</text>
</comment>
<reference evidence="1 2" key="1">
    <citation type="submission" date="2019-05" db="EMBL/GenBank/DDBJ databases">
        <authorList>
            <person name="Farhan Ul Haque M."/>
        </authorList>
    </citation>
    <scope>NUCLEOTIDE SEQUENCE [LARGE SCALE GENOMIC DNA]</scope>
    <source>
        <strain evidence="1">2</strain>
    </source>
</reference>
<sequence length="94" mass="10166">MIIEYDFGKKERPADKKFGKPADAHTVKVTGNAQIHLEFANARIAKLEAALRSAQAAATARPSESGREQILVDAAEYARLLRCKELVAAALADS</sequence>